<dbReference type="EMBL" id="VXIT01000027">
    <property type="protein sequence ID" value="KAA6406484.1"/>
    <property type="molecule type" value="Genomic_DNA"/>
</dbReference>
<dbReference type="PIRSF" id="PIRSF011312">
    <property type="entry name" value="Cell_cycle_HUS1"/>
    <property type="match status" value="1"/>
</dbReference>
<comment type="similarity">
    <text evidence="2 4">Belongs to the HUS1 family.</text>
</comment>
<evidence type="ECO:0000256" key="4">
    <source>
        <dbReference type="PIRNR" id="PIRNR011312"/>
    </source>
</evidence>
<evidence type="ECO:0000256" key="2">
    <source>
        <dbReference type="ARBA" id="ARBA00005563"/>
    </source>
</evidence>
<dbReference type="InterPro" id="IPR016580">
    <property type="entry name" value="HUS1"/>
</dbReference>
<evidence type="ECO:0000256" key="3">
    <source>
        <dbReference type="ARBA" id="ARBA00023242"/>
    </source>
</evidence>
<organism evidence="5 6">
    <name type="scientific">Lasallia pustulata</name>
    <dbReference type="NCBI Taxonomy" id="136370"/>
    <lineage>
        <taxon>Eukaryota</taxon>
        <taxon>Fungi</taxon>
        <taxon>Dikarya</taxon>
        <taxon>Ascomycota</taxon>
        <taxon>Pezizomycotina</taxon>
        <taxon>Lecanoromycetes</taxon>
        <taxon>OSLEUM clade</taxon>
        <taxon>Umbilicariomycetidae</taxon>
        <taxon>Umbilicariales</taxon>
        <taxon>Umbilicariaceae</taxon>
        <taxon>Lasallia</taxon>
    </lineage>
</organism>
<sequence length="281" mass="31064">MRFKSSIRNITTLTKFTASLSSLNKIAWVRLDNDQVRVTIIPEQGTQVWAILSIDTIFETYNIESAAPNNTFNLELPLVPFHKALRSAYGATSASLRLTKRDNIPLLSLTIVTNTLTSSGHTTVGLSGQCFNGNNPELSVEDDVRMNAGPYRDRETTITQDIPVRVMSAATVEGLHEPRCREPDVHILLPSLLQLKSISERFTKLGLLATTTNNNNLNSDTNTRNNGLNSTAAGPELELCANMHGELRLGIRTDALKCENKWTGLDNPELDPGHLEVDWRA</sequence>
<comment type="subcellular location">
    <subcellularLocation>
        <location evidence="1">Nucleus</location>
    </subcellularLocation>
</comment>
<dbReference type="PANTHER" id="PTHR12900:SF0">
    <property type="entry name" value="CHECKPOINT PROTEIN"/>
    <property type="match status" value="1"/>
</dbReference>
<dbReference type="GO" id="GO:0030896">
    <property type="term" value="C:checkpoint clamp complex"/>
    <property type="evidence" value="ECO:0007669"/>
    <property type="project" value="InterPro"/>
</dbReference>
<dbReference type="GO" id="GO:0033314">
    <property type="term" value="P:mitotic DNA replication checkpoint signaling"/>
    <property type="evidence" value="ECO:0007669"/>
    <property type="project" value="TreeGrafter"/>
</dbReference>
<dbReference type="GO" id="GO:0044778">
    <property type="term" value="P:meiotic DNA integrity checkpoint signaling"/>
    <property type="evidence" value="ECO:0007669"/>
    <property type="project" value="TreeGrafter"/>
</dbReference>
<reference evidence="5 6" key="1">
    <citation type="submission" date="2019-09" db="EMBL/GenBank/DDBJ databases">
        <title>The hologenome of the rock-dwelling lichen Lasallia pustulata.</title>
        <authorList>
            <person name="Greshake Tzovaras B."/>
            <person name="Segers F."/>
            <person name="Bicker A."/>
            <person name="Dal Grande F."/>
            <person name="Otte J."/>
            <person name="Hankeln T."/>
            <person name="Schmitt I."/>
            <person name="Ebersberger I."/>
        </authorList>
    </citation>
    <scope>NUCLEOTIDE SEQUENCE [LARGE SCALE GENOMIC DNA]</scope>
    <source>
        <strain evidence="5">A1-1</strain>
    </source>
</reference>
<evidence type="ECO:0000313" key="5">
    <source>
        <dbReference type="EMBL" id="KAA6406484.1"/>
    </source>
</evidence>
<dbReference type="GO" id="GO:0005730">
    <property type="term" value="C:nucleolus"/>
    <property type="evidence" value="ECO:0007669"/>
    <property type="project" value="InterPro"/>
</dbReference>
<dbReference type="PANTHER" id="PTHR12900">
    <property type="entry name" value="MITOTIC AND DNA DAMAGE CHECKPOINT PROTEIN HUS1"/>
    <property type="match status" value="1"/>
</dbReference>
<keyword evidence="3" id="KW-0539">Nucleus</keyword>
<dbReference type="GO" id="GO:0035861">
    <property type="term" value="C:site of double-strand break"/>
    <property type="evidence" value="ECO:0007669"/>
    <property type="project" value="TreeGrafter"/>
</dbReference>
<dbReference type="GO" id="GO:0000723">
    <property type="term" value="P:telomere maintenance"/>
    <property type="evidence" value="ECO:0007669"/>
    <property type="project" value="TreeGrafter"/>
</dbReference>
<accession>A0A5M8PC22</accession>
<dbReference type="OrthoDB" id="419537at2759"/>
<dbReference type="InterPro" id="IPR007150">
    <property type="entry name" value="HUS1/Mec3"/>
</dbReference>
<dbReference type="GO" id="GO:0000724">
    <property type="term" value="P:double-strand break repair via homologous recombination"/>
    <property type="evidence" value="ECO:0007669"/>
    <property type="project" value="TreeGrafter"/>
</dbReference>
<evidence type="ECO:0000313" key="6">
    <source>
        <dbReference type="Proteomes" id="UP000324767"/>
    </source>
</evidence>
<dbReference type="GO" id="GO:0006289">
    <property type="term" value="P:nucleotide-excision repair"/>
    <property type="evidence" value="ECO:0007669"/>
    <property type="project" value="TreeGrafter"/>
</dbReference>
<dbReference type="Gene3D" id="3.70.10.10">
    <property type="match status" value="1"/>
</dbReference>
<protein>
    <recommendedName>
        <fullName evidence="4">Checkpoint protein</fullName>
    </recommendedName>
</protein>
<name>A0A5M8PC22_9LECA</name>
<dbReference type="GO" id="GO:0031573">
    <property type="term" value="P:mitotic intra-S DNA damage checkpoint signaling"/>
    <property type="evidence" value="ECO:0007669"/>
    <property type="project" value="TreeGrafter"/>
</dbReference>
<dbReference type="Proteomes" id="UP000324767">
    <property type="component" value="Unassembled WGS sequence"/>
</dbReference>
<gene>
    <name evidence="5" type="ORF">FRX48_09755</name>
</gene>
<comment type="caution">
    <text evidence="5">The sequence shown here is derived from an EMBL/GenBank/DDBJ whole genome shotgun (WGS) entry which is preliminary data.</text>
</comment>
<dbReference type="AlphaFoldDB" id="A0A5M8PC22"/>
<dbReference type="Pfam" id="PF04005">
    <property type="entry name" value="Hus1"/>
    <property type="match status" value="1"/>
</dbReference>
<proteinExistence type="inferred from homology"/>
<evidence type="ECO:0000256" key="1">
    <source>
        <dbReference type="ARBA" id="ARBA00004123"/>
    </source>
</evidence>